<dbReference type="PANTHER" id="PTHR22812">
    <property type="entry name" value="CHROMOBOX PROTEIN"/>
    <property type="match status" value="1"/>
</dbReference>
<evidence type="ECO:0000313" key="6">
    <source>
        <dbReference type="EMBL" id="KAJ9151393.1"/>
    </source>
</evidence>
<feature type="compositionally biased region" description="Acidic residues" evidence="4">
    <location>
        <begin position="1"/>
        <end position="11"/>
    </location>
</feature>
<organism evidence="6 7">
    <name type="scientific">Pleurostoma richardsiae</name>
    <dbReference type="NCBI Taxonomy" id="41990"/>
    <lineage>
        <taxon>Eukaryota</taxon>
        <taxon>Fungi</taxon>
        <taxon>Dikarya</taxon>
        <taxon>Ascomycota</taxon>
        <taxon>Pezizomycotina</taxon>
        <taxon>Sordariomycetes</taxon>
        <taxon>Sordariomycetidae</taxon>
        <taxon>Calosphaeriales</taxon>
        <taxon>Pleurostomataceae</taxon>
        <taxon>Pleurostoma</taxon>
    </lineage>
</organism>
<feature type="compositionally biased region" description="Acidic residues" evidence="4">
    <location>
        <begin position="40"/>
        <end position="49"/>
    </location>
</feature>
<dbReference type="Gene3D" id="2.40.50.40">
    <property type="match status" value="2"/>
</dbReference>
<dbReference type="GO" id="GO:0006338">
    <property type="term" value="P:chromatin remodeling"/>
    <property type="evidence" value="ECO:0007669"/>
    <property type="project" value="UniProtKB-ARBA"/>
</dbReference>
<feature type="region of interest" description="Disordered" evidence="4">
    <location>
        <begin position="1"/>
        <end position="72"/>
    </location>
</feature>
<dbReference type="PROSITE" id="PS50013">
    <property type="entry name" value="CHROMO_2"/>
    <property type="match status" value="1"/>
</dbReference>
<evidence type="ECO:0000259" key="5">
    <source>
        <dbReference type="PROSITE" id="PS50013"/>
    </source>
</evidence>
<reference evidence="6" key="1">
    <citation type="submission" date="2022-07" db="EMBL/GenBank/DDBJ databases">
        <title>Fungi with potential for degradation of polypropylene.</title>
        <authorList>
            <person name="Gostincar C."/>
        </authorList>
    </citation>
    <scope>NUCLEOTIDE SEQUENCE</scope>
    <source>
        <strain evidence="6">EXF-13308</strain>
    </source>
</reference>
<evidence type="ECO:0000313" key="7">
    <source>
        <dbReference type="Proteomes" id="UP001174694"/>
    </source>
</evidence>
<evidence type="ECO:0000256" key="1">
    <source>
        <dbReference type="ARBA" id="ARBA00004123"/>
    </source>
</evidence>
<dbReference type="Pfam" id="PF00385">
    <property type="entry name" value="Chromo"/>
    <property type="match status" value="1"/>
</dbReference>
<comment type="subcellular location">
    <subcellularLocation>
        <location evidence="1">Nucleus</location>
    </subcellularLocation>
</comment>
<dbReference type="PRINTS" id="PR00504">
    <property type="entry name" value="CHROMODOMAIN"/>
</dbReference>
<dbReference type="AlphaFoldDB" id="A0AA38RZW2"/>
<dbReference type="GO" id="GO:0005634">
    <property type="term" value="C:nucleus"/>
    <property type="evidence" value="ECO:0007669"/>
    <property type="project" value="UniProtKB-SubCell"/>
</dbReference>
<dbReference type="SMART" id="SM00298">
    <property type="entry name" value="CHROMO"/>
    <property type="match status" value="1"/>
</dbReference>
<sequence>MPPAISDDEVSEASGDAQVPATNGGRGRSKVSYTEPNPNEFDEDEDMGDGEVTVTNGDAEEEDDEEEGDEEEDVYVVEKILSHFIDENGEPRFQVKWEGYEKKSDRTWEPEDNLRENASVVLEEYYESIGGRDKLFETTKQALKSKKRGRPSTGADSGAKRPRKNGEHPRDSTPPASVKAVEWKVPSGSWENDVDNIEVALEATKTGKNEMVFYLTWKNGHKTQHLKDVVYKRCPQKMLRCYERHIKFKDEDDVEVKPHIPVKSDE</sequence>
<name>A0AA38RZW2_9PEZI</name>
<dbReference type="InterPro" id="IPR017984">
    <property type="entry name" value="Chromo_dom_subgr"/>
</dbReference>
<dbReference type="SMART" id="SM00300">
    <property type="entry name" value="ChSh"/>
    <property type="match status" value="1"/>
</dbReference>
<dbReference type="InterPro" id="IPR000953">
    <property type="entry name" value="Chromo/chromo_shadow_dom"/>
</dbReference>
<dbReference type="InterPro" id="IPR016197">
    <property type="entry name" value="Chromo-like_dom_sf"/>
</dbReference>
<gene>
    <name evidence="6" type="ORF">NKR23_g3193</name>
</gene>
<dbReference type="InterPro" id="IPR023779">
    <property type="entry name" value="Chromodomain_CS"/>
</dbReference>
<dbReference type="SUPFAM" id="SSF54160">
    <property type="entry name" value="Chromo domain-like"/>
    <property type="match status" value="2"/>
</dbReference>
<dbReference type="Pfam" id="PF01393">
    <property type="entry name" value="Chromo_shadow"/>
    <property type="match status" value="1"/>
</dbReference>
<evidence type="ECO:0000256" key="2">
    <source>
        <dbReference type="ARBA" id="ARBA00011353"/>
    </source>
</evidence>
<keyword evidence="7" id="KW-1185">Reference proteome</keyword>
<dbReference type="InterPro" id="IPR008251">
    <property type="entry name" value="Chromo_shadow_dom"/>
</dbReference>
<dbReference type="Proteomes" id="UP001174694">
    <property type="component" value="Unassembled WGS sequence"/>
</dbReference>
<proteinExistence type="predicted"/>
<evidence type="ECO:0000256" key="3">
    <source>
        <dbReference type="ARBA" id="ARBA00023242"/>
    </source>
</evidence>
<comment type="subunit">
    <text evidence="2">Component of the NuA4 histone acetyltransferase complex.</text>
</comment>
<dbReference type="CDD" id="cd00024">
    <property type="entry name" value="CD_CSD"/>
    <property type="match status" value="1"/>
</dbReference>
<dbReference type="GO" id="GO:0000792">
    <property type="term" value="C:heterochromatin"/>
    <property type="evidence" value="ECO:0007669"/>
    <property type="project" value="UniProtKB-ARBA"/>
</dbReference>
<dbReference type="EMBL" id="JANBVO010000006">
    <property type="protein sequence ID" value="KAJ9151393.1"/>
    <property type="molecule type" value="Genomic_DNA"/>
</dbReference>
<comment type="caution">
    <text evidence="6">The sequence shown here is derived from an EMBL/GenBank/DDBJ whole genome shotgun (WGS) entry which is preliminary data.</text>
</comment>
<accession>A0AA38RZW2</accession>
<dbReference type="InterPro" id="IPR023780">
    <property type="entry name" value="Chromo_domain"/>
</dbReference>
<feature type="region of interest" description="Disordered" evidence="4">
    <location>
        <begin position="137"/>
        <end position="181"/>
    </location>
</feature>
<feature type="compositionally biased region" description="Acidic residues" evidence="4">
    <location>
        <begin position="58"/>
        <end position="72"/>
    </location>
</feature>
<protein>
    <submittedName>
        <fullName evidence="6">Chromo domain-containing protein 2</fullName>
    </submittedName>
</protein>
<evidence type="ECO:0000256" key="4">
    <source>
        <dbReference type="SAM" id="MobiDB-lite"/>
    </source>
</evidence>
<keyword evidence="3" id="KW-0539">Nucleus</keyword>
<dbReference type="PROSITE" id="PS00598">
    <property type="entry name" value="CHROMO_1"/>
    <property type="match status" value="1"/>
</dbReference>
<dbReference type="InterPro" id="IPR051219">
    <property type="entry name" value="Heterochromatin_chromo-domain"/>
</dbReference>
<feature type="domain" description="Chromo" evidence="5">
    <location>
        <begin position="75"/>
        <end position="137"/>
    </location>
</feature>